<keyword evidence="2" id="KW-0677">Repeat</keyword>
<dbReference type="InterPro" id="IPR006584">
    <property type="entry name" value="Cellulose-bd_IV"/>
</dbReference>
<dbReference type="InterPro" id="IPR008979">
    <property type="entry name" value="Galactose-bd-like_sf"/>
</dbReference>
<dbReference type="OrthoDB" id="1738667at2"/>
<evidence type="ECO:0000256" key="3">
    <source>
        <dbReference type="SAM" id="SignalP"/>
    </source>
</evidence>
<organism evidence="6 7">
    <name type="scientific">Pseudobacteroides cellulosolvens ATCC 35603 = DSM 2933</name>
    <dbReference type="NCBI Taxonomy" id="398512"/>
    <lineage>
        <taxon>Bacteria</taxon>
        <taxon>Bacillati</taxon>
        <taxon>Bacillota</taxon>
        <taxon>Clostridia</taxon>
        <taxon>Eubacteriales</taxon>
        <taxon>Oscillospiraceae</taxon>
        <taxon>Pseudobacteroides</taxon>
    </lineage>
</organism>
<dbReference type="InterPro" id="IPR001119">
    <property type="entry name" value="SLH_dom"/>
</dbReference>
<dbReference type="RefSeq" id="WP_036944027.1">
    <property type="nucleotide sequence ID" value="NZ_JQKC01000025.1"/>
</dbReference>
<evidence type="ECO:0000313" key="7">
    <source>
        <dbReference type="Proteomes" id="UP000036923"/>
    </source>
</evidence>
<dbReference type="STRING" id="398512.Bccel_2761"/>
<feature type="signal peptide" evidence="3">
    <location>
        <begin position="1"/>
        <end position="27"/>
    </location>
</feature>
<comment type="caution">
    <text evidence="6">The sequence shown here is derived from an EMBL/GenBank/DDBJ whole genome shotgun (WGS) entry which is preliminary data.</text>
</comment>
<dbReference type="PATRIC" id="fig|398512.5.peg.2893"/>
<evidence type="ECO:0000259" key="5">
    <source>
        <dbReference type="PROSITE" id="PS51272"/>
    </source>
</evidence>
<keyword evidence="7" id="KW-1185">Reference proteome</keyword>
<keyword evidence="1 3" id="KW-0732">Signal</keyword>
<dbReference type="PROSITE" id="PS51175">
    <property type="entry name" value="CBM6"/>
    <property type="match status" value="1"/>
</dbReference>
<dbReference type="Pfam" id="PF03422">
    <property type="entry name" value="CBM_6"/>
    <property type="match status" value="2"/>
</dbReference>
<dbReference type="Gene3D" id="2.60.120.260">
    <property type="entry name" value="Galactose-binding domain-like"/>
    <property type="match status" value="2"/>
</dbReference>
<feature type="domain" description="CBM6" evidence="4">
    <location>
        <begin position="95"/>
        <end position="222"/>
    </location>
</feature>
<proteinExistence type="predicted"/>
<evidence type="ECO:0000256" key="1">
    <source>
        <dbReference type="ARBA" id="ARBA00022729"/>
    </source>
</evidence>
<dbReference type="InterPro" id="IPR005084">
    <property type="entry name" value="CBM6"/>
</dbReference>
<accession>A0A0L6JP57</accession>
<dbReference type="GO" id="GO:0030246">
    <property type="term" value="F:carbohydrate binding"/>
    <property type="evidence" value="ECO:0007669"/>
    <property type="project" value="InterPro"/>
</dbReference>
<dbReference type="eggNOG" id="COG3507">
    <property type="taxonomic scope" value="Bacteria"/>
</dbReference>
<feature type="chain" id="PRO_5005566239" evidence="3">
    <location>
        <begin position="28"/>
        <end position="1301"/>
    </location>
</feature>
<gene>
    <name evidence="6" type="ORF">Bccel_2761</name>
</gene>
<dbReference type="SUPFAM" id="SSF49785">
    <property type="entry name" value="Galactose-binding domain-like"/>
    <property type="match status" value="2"/>
</dbReference>
<feature type="domain" description="SLH" evidence="5">
    <location>
        <begin position="602"/>
        <end position="665"/>
    </location>
</feature>
<dbReference type="Proteomes" id="UP000036923">
    <property type="component" value="Unassembled WGS sequence"/>
</dbReference>
<reference evidence="7" key="1">
    <citation type="submission" date="2015-07" db="EMBL/GenBank/DDBJ databases">
        <title>Near-Complete Genome Sequence of the Cellulolytic Bacterium Bacteroides (Pseudobacteroides) cellulosolvens ATCC 35603.</title>
        <authorList>
            <person name="Dassa B."/>
            <person name="Utturkar S.M."/>
            <person name="Klingeman D.M."/>
            <person name="Hurt R.A."/>
            <person name="Keller M."/>
            <person name="Xu J."/>
            <person name="Reddy Y.H.K."/>
            <person name="Borovok I."/>
            <person name="Grinberg I.R."/>
            <person name="Lamed R."/>
            <person name="Zhivin O."/>
            <person name="Bayer E.A."/>
            <person name="Brown S.D."/>
        </authorList>
    </citation>
    <scope>NUCLEOTIDE SEQUENCE [LARGE SCALE GENOMIC DNA]</scope>
    <source>
        <strain evidence="7">DSM 2933</strain>
    </source>
</reference>
<protein>
    <submittedName>
        <fullName evidence="6">Carbohydrate binding family 6</fullName>
    </submittedName>
</protein>
<feature type="domain" description="SLH" evidence="5">
    <location>
        <begin position="445"/>
        <end position="508"/>
    </location>
</feature>
<evidence type="ECO:0000259" key="4">
    <source>
        <dbReference type="PROSITE" id="PS51175"/>
    </source>
</evidence>
<evidence type="ECO:0000313" key="6">
    <source>
        <dbReference type="EMBL" id="KNY27490.1"/>
    </source>
</evidence>
<name>A0A0L6JP57_9FIRM</name>
<dbReference type="PROSITE" id="PS51272">
    <property type="entry name" value="SLH"/>
    <property type="match status" value="2"/>
</dbReference>
<dbReference type="CDD" id="cd04084">
    <property type="entry name" value="CBM6_xylanase-like"/>
    <property type="match status" value="1"/>
</dbReference>
<evidence type="ECO:0000256" key="2">
    <source>
        <dbReference type="ARBA" id="ARBA00022737"/>
    </source>
</evidence>
<dbReference type="Pfam" id="PF00395">
    <property type="entry name" value="SLH"/>
    <property type="match status" value="2"/>
</dbReference>
<dbReference type="SMART" id="SM00606">
    <property type="entry name" value="CBD_IV"/>
    <property type="match status" value="2"/>
</dbReference>
<sequence length="1301" mass="145148">MSSNGVKKCISVITLAVFLVTSIPAFADTASTKVSPYCTRTTTPIMSINLGGSDDVGFDGTTFIKQNSINNFTVMAKEPEFSTSTAQGDKVNALTRIEAETLTVNNGLTLENCQDVDGGQNLAYIGNGDYAGYDFLYFPKGTKGFAARVSTETEGGNIEVRLDHPGGELVGKCNVKNTGGYQKYVDVSCGLTGSIEGLHKVFLIFTGERDNGICNINWFKFTKGVFDPIKAKAYDTSDGSYYLYKSMDFGTEGPAKFKARLNNSVSGSFDIRVDSPTGTTICTINPTGMTNEIGCVESPLSYKVTGIHDLYLVDNSNGSIINAIDWFAFDPFEEQVPQLDDNLSRFINTSVKGYNIEFSMNADRNSVYEVYLYTPDTLKENKQVFDVVANGAVADTVDSQKSGLRWEKKGPYLVKVSDDGRLTLNCIAKRGMASISGIRISKVSYSKAFSDVKISDWFYIQVMELASKGVIFGKGNNTYKPKESIIGEHVAYMAFNVMKYSIAENDSSFRPEDYTKISDIPTDFWAYQYMKAYYNYFFKEKMSKIDINTRKAFSSKDYQANKNVRREEFAMAIVGARRLDYNKDGKVFVLDPDREPGAKLNNYRAKDYDKITDSFKYFIELALEKSLMKGDQNGNLNPKNPVNRAEAASFIYNALKQKENNFIKPDPGKTIQVPRITMKKRKVNVGILTLPAPAWDSINNKQVNDPNPDFTMLELLDRNINKPMDWELTNPYPPAYNKYEFVDTAKFNTAKMPNAPDQNSSTPIHWDPSTYFKDLRSIAKAQTDLEADMTDTGVVGNPDNIAKSKLFKYWEVSLDDPNLTPEKLAKSYDVLYQASHGKITYSADIQNKMRAFLNAGGQLWWENCLGLEIKAGDGFTDEVGFVSLRPGNNYKYAQVPVYNEGKMHPLFDNIFTIDSEKSSRAVTPGLMNKNSEISMLGDGEEWLNDDNRHISSLLPTDEVILNIQETNGTLHPNMAVRNVAGTNGPAGRIVITTNDVGCGITKHVVRSGGKAVEDYKFCYNLIGWMSKVSVNFDDTNDSDWNGKDNLVVKATVANNGSKAQTYDLTPTYNTGLWEVQSTSDYKNIKAREPWILSLDAKGYPNKIKLEPNQSEEIVFKMNFKTLDSTKYEFTLRANESGVVNTRDMEENTFVLHNVKIVKPALSVMSSGYNGKSFSVLIGTDNLKLNDIRPVNYDLTLKLKKGNTFVDPRNLIDRIEIDTANAMTPVMENMTYSYTDSGGKPLADITINNVKFDTTDQKVKINVYLKSNASSSSYVVTGKLEAFDPITKKRLGYSDETAMNIK</sequence>
<dbReference type="EMBL" id="LGTC01000001">
    <property type="protein sequence ID" value="KNY27490.1"/>
    <property type="molecule type" value="Genomic_DNA"/>
</dbReference>